<proteinExistence type="predicted"/>
<sequence>MLAAGGAPVTRRLGHAGQVITEEQHAQMMEAGVYWTARAMQEQGSRFYRALGEALEAADAGNRRLIYRTWSDALWDFYGRGQVLAARES</sequence>
<accession>A0ABQ2RRB2</accession>
<protein>
    <submittedName>
        <fullName evidence="1">Uncharacterized protein</fullName>
    </submittedName>
</protein>
<organism evidence="1 2">
    <name type="scientific">Deinococcus seoulensis</name>
    <dbReference type="NCBI Taxonomy" id="1837379"/>
    <lineage>
        <taxon>Bacteria</taxon>
        <taxon>Thermotogati</taxon>
        <taxon>Deinococcota</taxon>
        <taxon>Deinococci</taxon>
        <taxon>Deinococcales</taxon>
        <taxon>Deinococcaceae</taxon>
        <taxon>Deinococcus</taxon>
    </lineage>
</organism>
<name>A0ABQ2RRB2_9DEIO</name>
<evidence type="ECO:0000313" key="2">
    <source>
        <dbReference type="Proteomes" id="UP000634308"/>
    </source>
</evidence>
<dbReference type="EMBL" id="BMQM01000004">
    <property type="protein sequence ID" value="GGR50406.1"/>
    <property type="molecule type" value="Genomic_DNA"/>
</dbReference>
<dbReference type="Proteomes" id="UP000634308">
    <property type="component" value="Unassembled WGS sequence"/>
</dbReference>
<reference evidence="2" key="1">
    <citation type="journal article" date="2019" name="Int. J. Syst. Evol. Microbiol.">
        <title>The Global Catalogue of Microorganisms (GCM) 10K type strain sequencing project: providing services to taxonomists for standard genome sequencing and annotation.</title>
        <authorList>
            <consortium name="The Broad Institute Genomics Platform"/>
            <consortium name="The Broad Institute Genome Sequencing Center for Infectious Disease"/>
            <person name="Wu L."/>
            <person name="Ma J."/>
        </authorList>
    </citation>
    <scope>NUCLEOTIDE SEQUENCE [LARGE SCALE GENOMIC DNA]</scope>
    <source>
        <strain evidence="2">JCM 31404</strain>
    </source>
</reference>
<dbReference type="RefSeq" id="WP_308425508.1">
    <property type="nucleotide sequence ID" value="NZ_BMQM01000004.1"/>
</dbReference>
<keyword evidence="2" id="KW-1185">Reference proteome</keyword>
<gene>
    <name evidence="1" type="ORF">GCM10008959_09500</name>
</gene>
<comment type="caution">
    <text evidence="1">The sequence shown here is derived from an EMBL/GenBank/DDBJ whole genome shotgun (WGS) entry which is preliminary data.</text>
</comment>
<evidence type="ECO:0000313" key="1">
    <source>
        <dbReference type="EMBL" id="GGR50406.1"/>
    </source>
</evidence>